<reference evidence="1" key="1">
    <citation type="submission" date="2021-01" db="EMBL/GenBank/DDBJ databases">
        <authorList>
            <person name="Lovell J.T."/>
            <person name="Bentley N."/>
            <person name="Bhattarai G."/>
            <person name="Jenkins J.W."/>
            <person name="Sreedasyam A."/>
            <person name="Alarcon Y."/>
            <person name="Bock C."/>
            <person name="Boston L."/>
            <person name="Carlson J."/>
            <person name="Cervantes K."/>
            <person name="Clermont K."/>
            <person name="Krom N."/>
            <person name="Kubenka K."/>
            <person name="Mamidi S."/>
            <person name="Mattison C."/>
            <person name="Monteros M."/>
            <person name="Pisani C."/>
            <person name="Plott C."/>
            <person name="Rajasekar S."/>
            <person name="Rhein H.S."/>
            <person name="Rohla C."/>
            <person name="Song M."/>
            <person name="Hilaire R.S."/>
            <person name="Shu S."/>
            <person name="Wells L."/>
            <person name="Wang X."/>
            <person name="Webber J."/>
            <person name="Heerema R.J."/>
            <person name="Klein P."/>
            <person name="Conner P."/>
            <person name="Grauke L."/>
            <person name="Grimwood J."/>
            <person name="Schmutz J."/>
            <person name="Randall J.J."/>
        </authorList>
    </citation>
    <scope>NUCLEOTIDE SEQUENCE</scope>
    <source>
        <tissue evidence="1">Leaf</tissue>
    </source>
</reference>
<evidence type="ECO:0000313" key="1">
    <source>
        <dbReference type="EMBL" id="KAG6718914.1"/>
    </source>
</evidence>
<sequence>MSYLGLLLGAASLALSIWDTSIEKIERRLTGWKRMYLSKGGWLILIKSTLSNLPTYFLSLFPIPACVVAWIEKLYRDFLWSGIGDEFKFHLVSWDKVCRPIPYGGLGIKNLRTFNWALLGKWLWRYNMKPEALWKLVVDCKHGSLWGVWSTSEGNGTYGVGVWKHIRQGWGVFSHQTRLVVGKGTHIKFWRDILCGEEALKDSFPSVFRVACNQEASMADFMVCSRNQIQWNVTFSRAAQNWELDSFETFFSLVYPVRLTGLRADKLWWTPVGKGTFLVRSFLQGPYSST</sequence>
<dbReference type="Proteomes" id="UP000811246">
    <property type="component" value="Chromosome 4"/>
</dbReference>
<name>A0A922JVR3_CARIL</name>
<accession>A0A922JVR3</accession>
<proteinExistence type="predicted"/>
<organism evidence="1 2">
    <name type="scientific">Carya illinoinensis</name>
    <name type="common">Pecan</name>
    <dbReference type="NCBI Taxonomy" id="32201"/>
    <lineage>
        <taxon>Eukaryota</taxon>
        <taxon>Viridiplantae</taxon>
        <taxon>Streptophyta</taxon>
        <taxon>Embryophyta</taxon>
        <taxon>Tracheophyta</taxon>
        <taxon>Spermatophyta</taxon>
        <taxon>Magnoliopsida</taxon>
        <taxon>eudicotyledons</taxon>
        <taxon>Gunneridae</taxon>
        <taxon>Pentapetalae</taxon>
        <taxon>rosids</taxon>
        <taxon>fabids</taxon>
        <taxon>Fagales</taxon>
        <taxon>Juglandaceae</taxon>
        <taxon>Carya</taxon>
    </lineage>
</organism>
<evidence type="ECO:0000313" key="2">
    <source>
        <dbReference type="Proteomes" id="UP000811246"/>
    </source>
</evidence>
<protein>
    <submittedName>
        <fullName evidence="1">Uncharacterized protein</fullName>
    </submittedName>
</protein>
<dbReference type="AlphaFoldDB" id="A0A922JVR3"/>
<comment type="caution">
    <text evidence="1">The sequence shown here is derived from an EMBL/GenBank/DDBJ whole genome shotgun (WGS) entry which is preliminary data.</text>
</comment>
<dbReference type="PANTHER" id="PTHR33116:SF78">
    <property type="entry name" value="OS12G0587133 PROTEIN"/>
    <property type="match status" value="1"/>
</dbReference>
<gene>
    <name evidence="1" type="ORF">I3842_04G177000</name>
</gene>
<dbReference type="EMBL" id="CM031828">
    <property type="protein sequence ID" value="KAG6718914.1"/>
    <property type="molecule type" value="Genomic_DNA"/>
</dbReference>
<dbReference type="PANTHER" id="PTHR33116">
    <property type="entry name" value="REVERSE TRANSCRIPTASE ZINC-BINDING DOMAIN-CONTAINING PROTEIN-RELATED-RELATED"/>
    <property type="match status" value="1"/>
</dbReference>